<dbReference type="AlphaFoldDB" id="A0A382BME2"/>
<name>A0A382BME2_9ZZZZ</name>
<dbReference type="InterPro" id="IPR029052">
    <property type="entry name" value="Metallo-depent_PP-like"/>
</dbReference>
<reference evidence="2" key="1">
    <citation type="submission" date="2018-05" db="EMBL/GenBank/DDBJ databases">
        <authorList>
            <person name="Lanie J.A."/>
            <person name="Ng W.-L."/>
            <person name="Kazmierczak K.M."/>
            <person name="Andrzejewski T.M."/>
            <person name="Davidsen T.M."/>
            <person name="Wayne K.J."/>
            <person name="Tettelin H."/>
            <person name="Glass J.I."/>
            <person name="Rusch D."/>
            <person name="Podicherti R."/>
            <person name="Tsui H.-C.T."/>
            <person name="Winkler M.E."/>
        </authorList>
    </citation>
    <scope>NUCLEOTIDE SEQUENCE</scope>
</reference>
<organism evidence="2">
    <name type="scientific">marine metagenome</name>
    <dbReference type="NCBI Taxonomy" id="408172"/>
    <lineage>
        <taxon>unclassified sequences</taxon>
        <taxon>metagenomes</taxon>
        <taxon>ecological metagenomes</taxon>
    </lineage>
</organism>
<proteinExistence type="predicted"/>
<accession>A0A382BME2</accession>
<dbReference type="InterPro" id="IPR004843">
    <property type="entry name" value="Calcineurin-like_PHP"/>
</dbReference>
<sequence length="667" mass="75102">MTRAVVTGIRPLMQIVLAVFVLFGTSALGQVPSRIIAVGDVHGDVDMLASILKEASIIDETRHWSGGDATLVQVGDMLDRGLKDPDVLDLYMTLEEEAAAAGGQVIVLLGNHEVMNLMGDLRYVTNYSPFAASDADERRQASYQAYTAWKEQRAEAHGKPAPSFSAEDEKKWMQDHYRGYVEREEAFAPDGKYGAWLRTRKAIARVGDYIFLHGGISPAMSKHSIEELNQKVTDDISRFDDIKKTLLDSGVFVRALMLDEMVAAAGEERAALHGISNLTDEEQARLEAVKALQGHPQWTSWHPDGPLWFRGYGEWKDGTGSEHIATLRKAYGENVRFVVGHSVMKNKKIHNRFDNAVFLIDTGMSAMYYRGKPSALEIVDGGVAAVYRRSRHTFIKPTVKEPQVATAPAVANPRIWWGANGQPLPFSTDAEVMEFMRTAEVISMKDIGEGVTKPKKVLLEKEGIQMHAIFRDVSKVYQGGDIALQQARDDNIFECAAYALSGILGINNIPPVVIRKVKGKTGTAQIWIEHAMTEGDRRKKKVAPFDPVRWAQDWQMVEMFDNLIYNDDRNSGNIIIDQTFNVWMIDHTRAFREYSDLRESPEKYLKQVERGVWNRLRTLDDEAIERVLDPFLQVYEIEGLLKRRQKLVAFIQGLIDKNGEDAVLFSW</sequence>
<dbReference type="EMBL" id="UINC01030306">
    <property type="protein sequence ID" value="SVB14482.1"/>
    <property type="molecule type" value="Genomic_DNA"/>
</dbReference>
<dbReference type="Pfam" id="PF00149">
    <property type="entry name" value="Metallophos"/>
    <property type="match status" value="1"/>
</dbReference>
<protein>
    <recommendedName>
        <fullName evidence="1">Calcineurin-like phosphoesterase domain-containing protein</fullName>
    </recommendedName>
</protein>
<dbReference type="SUPFAM" id="SSF56300">
    <property type="entry name" value="Metallo-dependent phosphatases"/>
    <property type="match status" value="1"/>
</dbReference>
<dbReference type="PANTHER" id="PTHR46546">
    <property type="entry name" value="SHEWANELLA-LIKE PROTEIN PHOSPHATASE 1"/>
    <property type="match status" value="1"/>
</dbReference>
<evidence type="ECO:0000259" key="1">
    <source>
        <dbReference type="Pfam" id="PF00149"/>
    </source>
</evidence>
<dbReference type="GO" id="GO:0016787">
    <property type="term" value="F:hydrolase activity"/>
    <property type="evidence" value="ECO:0007669"/>
    <property type="project" value="InterPro"/>
</dbReference>
<dbReference type="PANTHER" id="PTHR46546:SF4">
    <property type="entry name" value="SHEWANELLA-LIKE PROTEIN PHOSPHATASE 1"/>
    <property type="match status" value="1"/>
</dbReference>
<dbReference type="Gene3D" id="3.60.21.10">
    <property type="match status" value="1"/>
</dbReference>
<gene>
    <name evidence="2" type="ORF">METZ01_LOCUS167336</name>
</gene>
<feature type="domain" description="Calcineurin-like phosphoesterase" evidence="1">
    <location>
        <begin position="34"/>
        <end position="231"/>
    </location>
</feature>
<evidence type="ECO:0000313" key="2">
    <source>
        <dbReference type="EMBL" id="SVB14482.1"/>
    </source>
</evidence>